<feature type="region of interest" description="Disordered" evidence="1">
    <location>
        <begin position="632"/>
        <end position="653"/>
    </location>
</feature>
<gene>
    <name evidence="2" type="ORF">ABDJ40_01705</name>
</gene>
<proteinExistence type="predicted"/>
<dbReference type="Proteomes" id="UP001462640">
    <property type="component" value="Unassembled WGS sequence"/>
</dbReference>
<dbReference type="EMBL" id="JBDPZC010000001">
    <property type="protein sequence ID" value="MEO3711476.1"/>
    <property type="molecule type" value="Genomic_DNA"/>
</dbReference>
<comment type="caution">
    <text evidence="2">The sequence shown here is derived from an EMBL/GenBank/DDBJ whole genome shotgun (WGS) entry which is preliminary data.</text>
</comment>
<reference evidence="2 3" key="1">
    <citation type="submission" date="2024-05" db="EMBL/GenBank/DDBJ databases">
        <title>Roseateles sp. 2.12 16S ribosomal RNA gene Genome sequencing and assembly.</title>
        <authorList>
            <person name="Woo H."/>
        </authorList>
    </citation>
    <scope>NUCLEOTIDE SEQUENCE [LARGE SCALE GENOMIC DNA]</scope>
    <source>
        <strain evidence="2 3">2.12</strain>
    </source>
</reference>
<evidence type="ECO:0000256" key="1">
    <source>
        <dbReference type="SAM" id="MobiDB-lite"/>
    </source>
</evidence>
<protein>
    <submittedName>
        <fullName evidence="2">Uncharacterized protein</fullName>
    </submittedName>
</protein>
<evidence type="ECO:0000313" key="2">
    <source>
        <dbReference type="EMBL" id="MEO3711476.1"/>
    </source>
</evidence>
<organism evidence="2 3">
    <name type="scientific">Roseateles flavus</name>
    <dbReference type="NCBI Taxonomy" id="3149041"/>
    <lineage>
        <taxon>Bacteria</taxon>
        <taxon>Pseudomonadati</taxon>
        <taxon>Pseudomonadota</taxon>
        <taxon>Betaproteobacteria</taxon>
        <taxon>Burkholderiales</taxon>
        <taxon>Sphaerotilaceae</taxon>
        <taxon>Roseateles</taxon>
    </lineage>
</organism>
<dbReference type="RefSeq" id="WP_347605287.1">
    <property type="nucleotide sequence ID" value="NZ_JBDPZC010000001.1"/>
</dbReference>
<sequence>MSGPANLVVTDAPDARQALADLVMAWARDSSTGEPRYILELDADHRGSKCGCECPSCGKPLVAVNAAKAEFVRRPHFRHPDGAHRDECLVLAARAAALRQLHEEGWLDLPRRRMSARVAGLSGEFHEAWVELPPVRIHISQIDYRDRATAVVTLDDGRQLRVDLTGTPGMQGHESPDGVLAPTIYLAISDPELAALTPDELRRRARLQPIEMCWASHWDDPELQRRAEVAARDRARFYFDDVPNGLVLPEGLDPILRRETVLHYEVKRILEETERLTIPEVTIDVEVPGIDGQTIHGRWVEEEEQLRLASVRSEMRNGGLVPDITCESFGADGHARHLPLLIEVRVTNQIDEERLDRIQATGEATLEIDLSLAGGRVNRDELKRLVVDEVATKRWLFNPDLEWQRSALLARLVKQVEDERAALDAHAKWVSDRRAQVLSTPLSDIASEYLDAVTCMFDAARGDREAARSARELVADAADKLAIRGYPEAGDENLVGTGSILSRVMSIKLGRPVGYRSDNLMGVLNAIRQTTGPQLSALSIYFIAARAYPPQFNTEQQEWFDGWVSEVRNSILADETTYMRDPAFDRLLSLLFPEMAAGLAKPFGKLTPGMGVRWDKEREVFVRPAIPERGRARFLESQPRSDRAGERLLDTKPGDSFLRGRDLEAWKRANPEAARVWFSRPSTDE</sequence>
<evidence type="ECO:0000313" key="3">
    <source>
        <dbReference type="Proteomes" id="UP001462640"/>
    </source>
</evidence>
<name>A0ABV0G8U2_9BURK</name>
<keyword evidence="3" id="KW-1185">Reference proteome</keyword>
<accession>A0ABV0G8U2</accession>